<gene>
    <name evidence="3" type="ORF">PCHDS_000490300</name>
</gene>
<dbReference type="Pfam" id="PF09690">
    <property type="entry name" value="PYST-C1"/>
    <property type="match status" value="1"/>
</dbReference>
<dbReference type="NCBIfam" id="TIGR01601">
    <property type="entry name" value="PYST-C1"/>
    <property type="match status" value="1"/>
</dbReference>
<accession>A0A1C6W9F1</accession>
<evidence type="ECO:0000259" key="2">
    <source>
        <dbReference type="Pfam" id="PF09690"/>
    </source>
</evidence>
<dbReference type="InterPro" id="IPR006488">
    <property type="entry name" value="PYST-C1_N"/>
</dbReference>
<reference evidence="3" key="1">
    <citation type="submission" date="2016-08" db="EMBL/GenBank/DDBJ databases">
        <authorList>
            <consortium name="Pathogen Informatics"/>
        </authorList>
    </citation>
    <scope>NUCLEOTIDE SEQUENCE</scope>
    <source>
        <strain evidence="3">DS</strain>
    </source>
</reference>
<name>A0A1C6W9F1_PLACE</name>
<dbReference type="EMBL" id="FMIN01000015">
    <property type="protein sequence ID" value="SCL82860.1"/>
    <property type="molecule type" value="Genomic_DNA"/>
</dbReference>
<dbReference type="Proteomes" id="UP000507536">
    <property type="component" value="Unassembled WGS sequence"/>
</dbReference>
<keyword evidence="1" id="KW-0732">Signal</keyword>
<organism evidence="3">
    <name type="scientific">Plasmodium chabaudi adami</name>
    <dbReference type="NCBI Taxonomy" id="5826"/>
    <lineage>
        <taxon>Eukaryota</taxon>
        <taxon>Sar</taxon>
        <taxon>Alveolata</taxon>
        <taxon>Apicomplexa</taxon>
        <taxon>Aconoidasida</taxon>
        <taxon>Haemosporida</taxon>
        <taxon>Plasmodiidae</taxon>
        <taxon>Plasmodium</taxon>
        <taxon>Plasmodium (Vinckeia)</taxon>
    </lineage>
</organism>
<protein>
    <submittedName>
        <fullName evidence="3">Plasmodium yoelii subtelomeric region (PYST-C1), putative</fullName>
    </submittedName>
</protein>
<sequence length="248" mass="29155">MNKRIFSLVCITLYALLDVSIHCSEQKHDRSKEYGLRNRIIRVIKKIKRSNKKNDIESKRELQLSNNNNFDIKDGEEDIDDKDYEDETYDREYVNEDDIYNREYVNNDDVDDAEDDKGFNFLNTVQKDKKNKIKKTIPYSKEPLTHLYNQIIEGSSNNNDSLSKVALQIVNALDDYIAKNPDVLRLLILFRHKSKIQFPNDKEYPPNAIFSVRNILHGLHIKDQKYLILLLLIIMDLDDCPQNSEANE</sequence>
<feature type="chain" id="PRO_5008749440" evidence="1">
    <location>
        <begin position="24"/>
        <end position="248"/>
    </location>
</feature>
<evidence type="ECO:0000313" key="3">
    <source>
        <dbReference type="EMBL" id="SCL82860.1"/>
    </source>
</evidence>
<proteinExistence type="predicted"/>
<feature type="domain" description="PYST-C1-like N-terminal" evidence="2">
    <location>
        <begin position="32"/>
        <end position="86"/>
    </location>
</feature>
<evidence type="ECO:0000256" key="1">
    <source>
        <dbReference type="SAM" id="SignalP"/>
    </source>
</evidence>
<dbReference type="AlphaFoldDB" id="A0A1C6W9F1"/>
<feature type="signal peptide" evidence="1">
    <location>
        <begin position="1"/>
        <end position="23"/>
    </location>
</feature>